<dbReference type="InterPro" id="IPR021218">
    <property type="entry name" value="DUF2784"/>
</dbReference>
<feature type="transmembrane region" description="Helical" evidence="1">
    <location>
        <begin position="12"/>
        <end position="34"/>
    </location>
</feature>
<name>A0A3A3GJC5_9BURK</name>
<keyword evidence="1" id="KW-0472">Membrane</keyword>
<evidence type="ECO:0000313" key="3">
    <source>
        <dbReference type="Proteomes" id="UP000266327"/>
    </source>
</evidence>
<dbReference type="AlphaFoldDB" id="A0A3A3GJC5"/>
<dbReference type="RefSeq" id="WP_119784500.1">
    <property type="nucleotide sequence ID" value="NZ_QYUQ01000002.1"/>
</dbReference>
<sequence>MSLALTYQLLANAVLIVHFAIVVFVVGGLVLVVAGNLIGWQWVNRIWFRVAHLAAIATVVVESWTDIVCPLTTLESWLRTKAGADPYSGGFIEHWLQQLLFYEAPWWVFAVTYSAFGLLVAAAWWYFPPKAGKRRHGKGA</sequence>
<keyword evidence="3" id="KW-1185">Reference proteome</keyword>
<evidence type="ECO:0000313" key="2">
    <source>
        <dbReference type="EMBL" id="RJG01050.1"/>
    </source>
</evidence>
<accession>A0A3A3GJC5</accession>
<feature type="transmembrane region" description="Helical" evidence="1">
    <location>
        <begin position="106"/>
        <end position="127"/>
    </location>
</feature>
<gene>
    <name evidence="2" type="ORF">D3878_05175</name>
</gene>
<keyword evidence="1" id="KW-0812">Transmembrane</keyword>
<comment type="caution">
    <text evidence="2">The sequence shown here is derived from an EMBL/GenBank/DDBJ whole genome shotgun (WGS) entry which is preliminary data.</text>
</comment>
<proteinExistence type="predicted"/>
<dbReference type="Proteomes" id="UP000266327">
    <property type="component" value="Unassembled WGS sequence"/>
</dbReference>
<keyword evidence="1" id="KW-1133">Transmembrane helix</keyword>
<dbReference type="Pfam" id="PF10861">
    <property type="entry name" value="DUF2784"/>
    <property type="match status" value="1"/>
</dbReference>
<dbReference type="EMBL" id="QYUQ01000002">
    <property type="protein sequence ID" value="RJG01050.1"/>
    <property type="molecule type" value="Genomic_DNA"/>
</dbReference>
<evidence type="ECO:0000256" key="1">
    <source>
        <dbReference type="SAM" id="Phobius"/>
    </source>
</evidence>
<protein>
    <submittedName>
        <fullName evidence="2">DUF2784 domain-containing protein</fullName>
    </submittedName>
</protein>
<feature type="transmembrane region" description="Helical" evidence="1">
    <location>
        <begin position="46"/>
        <end position="65"/>
    </location>
</feature>
<dbReference type="OrthoDB" id="370375at2"/>
<organism evidence="2 3">
    <name type="scientific">Noviherbaspirillum sedimenti</name>
    <dbReference type="NCBI Taxonomy" id="2320865"/>
    <lineage>
        <taxon>Bacteria</taxon>
        <taxon>Pseudomonadati</taxon>
        <taxon>Pseudomonadota</taxon>
        <taxon>Betaproteobacteria</taxon>
        <taxon>Burkholderiales</taxon>
        <taxon>Oxalobacteraceae</taxon>
        <taxon>Noviherbaspirillum</taxon>
    </lineage>
</organism>
<reference evidence="3" key="1">
    <citation type="submission" date="2018-09" db="EMBL/GenBank/DDBJ databases">
        <authorList>
            <person name="Zhu H."/>
        </authorList>
    </citation>
    <scope>NUCLEOTIDE SEQUENCE [LARGE SCALE GENOMIC DNA]</scope>
    <source>
        <strain evidence="3">K1S02-23</strain>
    </source>
</reference>